<dbReference type="EMBL" id="QNUK01000163">
    <property type="protein sequence ID" value="KAF5899554.1"/>
    <property type="molecule type" value="Genomic_DNA"/>
</dbReference>
<evidence type="ECO:0000256" key="1">
    <source>
        <dbReference type="SAM" id="MobiDB-lite"/>
    </source>
</evidence>
<dbReference type="Proteomes" id="UP000727407">
    <property type="component" value="Unassembled WGS sequence"/>
</dbReference>
<accession>A0A8J4TWX8</accession>
<sequence length="164" mass="18203">PTSNVTMGISGSRGKKVAPATEADPSTQMLKCQTSSIGVSQKNIQKDQLSNRKVTVVSADNENLAEELDRILEACRNTEEPKKGIQKCSVYMCGNYTFCYNQREQRSTQTESTCIADVILPSDLLKSGRYEDQKDICTFNMLNKPQKHTVMTAVRADPICTETI</sequence>
<evidence type="ECO:0000313" key="2">
    <source>
        <dbReference type="EMBL" id="KAF5899554.1"/>
    </source>
</evidence>
<feature type="non-terminal residue" evidence="2">
    <location>
        <position position="164"/>
    </location>
</feature>
<dbReference type="OrthoDB" id="8949920at2759"/>
<dbReference type="AlphaFoldDB" id="A0A8J4TWX8"/>
<comment type="caution">
    <text evidence="2">The sequence shown here is derived from an EMBL/GenBank/DDBJ whole genome shotgun (WGS) entry which is preliminary data.</text>
</comment>
<proteinExistence type="predicted"/>
<name>A0A8J4TWX8_CLAMG</name>
<protein>
    <submittedName>
        <fullName evidence="2">Uncharacterized protein</fullName>
    </submittedName>
</protein>
<keyword evidence="3" id="KW-1185">Reference proteome</keyword>
<evidence type="ECO:0000313" key="3">
    <source>
        <dbReference type="Proteomes" id="UP000727407"/>
    </source>
</evidence>
<reference evidence="2" key="1">
    <citation type="submission" date="2020-07" db="EMBL/GenBank/DDBJ databases">
        <title>Clarias magur genome sequencing, assembly and annotation.</title>
        <authorList>
            <person name="Kushwaha B."/>
            <person name="Kumar R."/>
            <person name="Das P."/>
            <person name="Joshi C.G."/>
            <person name="Kumar D."/>
            <person name="Nagpure N.S."/>
            <person name="Pandey M."/>
            <person name="Agarwal S."/>
            <person name="Srivastava S."/>
            <person name="Singh M."/>
            <person name="Sahoo L."/>
            <person name="Jayasankar P."/>
            <person name="Meher P.K."/>
            <person name="Koringa P.G."/>
            <person name="Iquebal M.A."/>
            <person name="Das S.P."/>
            <person name="Bit A."/>
            <person name="Patnaik S."/>
            <person name="Patel N."/>
            <person name="Shah T.M."/>
            <person name="Hinsu A."/>
            <person name="Jena J.K."/>
        </authorList>
    </citation>
    <scope>NUCLEOTIDE SEQUENCE</scope>
    <source>
        <strain evidence="2">CIFAMagur01</strain>
        <tissue evidence="2">Testis</tissue>
    </source>
</reference>
<gene>
    <name evidence="2" type="ORF">DAT39_010707</name>
</gene>
<feature type="non-terminal residue" evidence="2">
    <location>
        <position position="1"/>
    </location>
</feature>
<organism evidence="2 3">
    <name type="scientific">Clarias magur</name>
    <name type="common">Asian catfish</name>
    <name type="synonym">Macropteronotus magur</name>
    <dbReference type="NCBI Taxonomy" id="1594786"/>
    <lineage>
        <taxon>Eukaryota</taxon>
        <taxon>Metazoa</taxon>
        <taxon>Chordata</taxon>
        <taxon>Craniata</taxon>
        <taxon>Vertebrata</taxon>
        <taxon>Euteleostomi</taxon>
        <taxon>Actinopterygii</taxon>
        <taxon>Neopterygii</taxon>
        <taxon>Teleostei</taxon>
        <taxon>Ostariophysi</taxon>
        <taxon>Siluriformes</taxon>
        <taxon>Clariidae</taxon>
        <taxon>Clarias</taxon>
    </lineage>
</organism>
<feature type="region of interest" description="Disordered" evidence="1">
    <location>
        <begin position="1"/>
        <end position="29"/>
    </location>
</feature>